<dbReference type="RefSeq" id="WP_236293116.1">
    <property type="nucleotide sequence ID" value="NZ_CAKMMW010000038.1"/>
</dbReference>
<dbReference type="InterPro" id="IPR020296">
    <property type="entry name" value="Spore_Cse60"/>
</dbReference>
<name>A0ABM9D083_9BACL</name>
<protein>
    <recommendedName>
        <fullName evidence="3">Sporulation protein Cse60</fullName>
    </recommendedName>
</protein>
<organism evidence="1 2">
    <name type="scientific">Paenibacillus allorhizoplanae</name>
    <dbReference type="NCBI Taxonomy" id="2905648"/>
    <lineage>
        <taxon>Bacteria</taxon>
        <taxon>Bacillati</taxon>
        <taxon>Bacillota</taxon>
        <taxon>Bacilli</taxon>
        <taxon>Bacillales</taxon>
        <taxon>Paenibacillaceae</taxon>
        <taxon>Paenibacillus</taxon>
    </lineage>
</organism>
<evidence type="ECO:0000313" key="1">
    <source>
        <dbReference type="EMBL" id="CAH1230730.1"/>
    </source>
</evidence>
<evidence type="ECO:0000313" key="2">
    <source>
        <dbReference type="Proteomes" id="UP000838821"/>
    </source>
</evidence>
<comment type="caution">
    <text evidence="1">The sequence shown here is derived from an EMBL/GenBank/DDBJ whole genome shotgun (WGS) entry which is preliminary data.</text>
</comment>
<dbReference type="Pfam" id="PF10957">
    <property type="entry name" value="Spore_Cse60"/>
    <property type="match status" value="1"/>
</dbReference>
<accession>A0ABM9D083</accession>
<sequence>MAVKVELFSEFNSSDELQRKVNNFLANLPNESVIDIKLSSSGSEDDKSNRYTDIMVIYKD</sequence>
<evidence type="ECO:0008006" key="3">
    <source>
        <dbReference type="Google" id="ProtNLM"/>
    </source>
</evidence>
<proteinExistence type="predicted"/>
<dbReference type="Proteomes" id="UP000838821">
    <property type="component" value="Unassembled WGS sequence"/>
</dbReference>
<gene>
    <name evidence="1" type="ORF">PAECIP111891_06737</name>
</gene>
<reference evidence="1" key="1">
    <citation type="submission" date="2022-01" db="EMBL/GenBank/DDBJ databases">
        <authorList>
            <person name="Criscuolo A."/>
        </authorList>
    </citation>
    <scope>NUCLEOTIDE SEQUENCE</scope>
    <source>
        <strain evidence="1">CIP111891</strain>
    </source>
</reference>
<dbReference type="EMBL" id="CAKMMW010000038">
    <property type="protein sequence ID" value="CAH1230730.1"/>
    <property type="molecule type" value="Genomic_DNA"/>
</dbReference>
<keyword evidence="2" id="KW-1185">Reference proteome</keyword>